<keyword evidence="2" id="KW-1185">Reference proteome</keyword>
<proteinExistence type="predicted"/>
<comment type="caution">
    <text evidence="1">The sequence shown here is derived from an EMBL/GenBank/DDBJ whole genome shotgun (WGS) entry which is preliminary data.</text>
</comment>
<evidence type="ECO:0000313" key="2">
    <source>
        <dbReference type="Proteomes" id="UP000790347"/>
    </source>
</evidence>
<name>A0A922L357_DERFA</name>
<dbReference type="Proteomes" id="UP000790347">
    <property type="component" value="Unassembled WGS sequence"/>
</dbReference>
<reference evidence="1" key="2">
    <citation type="journal article" date="2022" name="Res Sq">
        <title>Comparative Genomics Reveals Insights into the Divergent Evolution of Astigmatic Mites and Household Pest Adaptations.</title>
        <authorList>
            <person name="Xiong Q."/>
            <person name="Wan A.T.-Y."/>
            <person name="Liu X.-Y."/>
            <person name="Fung C.S.-H."/>
            <person name="Xiao X."/>
            <person name="Malainual N."/>
            <person name="Hou J."/>
            <person name="Wang L."/>
            <person name="Wang M."/>
            <person name="Yang K."/>
            <person name="Cui Y."/>
            <person name="Leung E."/>
            <person name="Nong W."/>
            <person name="Shin S.-K."/>
            <person name="Au S."/>
            <person name="Jeong K.Y."/>
            <person name="Chew F.T."/>
            <person name="Hui J."/>
            <person name="Leung T.F."/>
            <person name="Tungtrongchitr A."/>
            <person name="Zhong N."/>
            <person name="Liu Z."/>
            <person name="Tsui S."/>
        </authorList>
    </citation>
    <scope>NUCLEOTIDE SEQUENCE</scope>
    <source>
        <strain evidence="1">Derf</strain>
        <tissue evidence="1">Whole organism</tissue>
    </source>
</reference>
<protein>
    <submittedName>
        <fullName evidence="1">Uncharacterized protein</fullName>
    </submittedName>
</protein>
<evidence type="ECO:0000313" key="1">
    <source>
        <dbReference type="EMBL" id="KAH9506801.1"/>
    </source>
</evidence>
<dbReference type="EMBL" id="ASGP02000005">
    <property type="protein sequence ID" value="KAH9506801.1"/>
    <property type="molecule type" value="Genomic_DNA"/>
</dbReference>
<gene>
    <name evidence="1" type="ORF">DERF_011516</name>
</gene>
<accession>A0A922L357</accession>
<organism evidence="1 2">
    <name type="scientific">Dermatophagoides farinae</name>
    <name type="common">American house dust mite</name>
    <dbReference type="NCBI Taxonomy" id="6954"/>
    <lineage>
        <taxon>Eukaryota</taxon>
        <taxon>Metazoa</taxon>
        <taxon>Ecdysozoa</taxon>
        <taxon>Arthropoda</taxon>
        <taxon>Chelicerata</taxon>
        <taxon>Arachnida</taxon>
        <taxon>Acari</taxon>
        <taxon>Acariformes</taxon>
        <taxon>Sarcoptiformes</taxon>
        <taxon>Astigmata</taxon>
        <taxon>Psoroptidia</taxon>
        <taxon>Analgoidea</taxon>
        <taxon>Pyroglyphidae</taxon>
        <taxon>Dermatophagoidinae</taxon>
        <taxon>Dermatophagoides</taxon>
    </lineage>
</organism>
<reference evidence="1" key="1">
    <citation type="submission" date="2013-05" db="EMBL/GenBank/DDBJ databases">
        <authorList>
            <person name="Yim A.K.Y."/>
            <person name="Chan T.F."/>
            <person name="Ji K.M."/>
            <person name="Liu X.Y."/>
            <person name="Zhou J.W."/>
            <person name="Li R.Q."/>
            <person name="Yang K.Y."/>
            <person name="Li J."/>
            <person name="Li M."/>
            <person name="Law P.T.W."/>
            <person name="Wu Y.L."/>
            <person name="Cai Z.L."/>
            <person name="Qin H."/>
            <person name="Bao Y."/>
            <person name="Leung R.K.K."/>
            <person name="Ng P.K.S."/>
            <person name="Zou J."/>
            <person name="Zhong X.J."/>
            <person name="Ran P.X."/>
            <person name="Zhong N.S."/>
            <person name="Liu Z.G."/>
            <person name="Tsui S.K.W."/>
        </authorList>
    </citation>
    <scope>NUCLEOTIDE SEQUENCE</scope>
    <source>
        <strain evidence="1">Derf</strain>
        <tissue evidence="1">Whole organism</tissue>
    </source>
</reference>
<sequence length="61" mass="6941">MKKITIDLKKLQKHGLRIASRVILLKVRLAFVVGDNLAVDELLGFKQCCNQYFICRFCGAT</sequence>
<dbReference type="AlphaFoldDB" id="A0A922L357"/>